<sequence length="193" mass="21116">MTDYRIDSSGSDKKLVSEILGEAFVDDPVMRWLQPDTSKYAALYRALLTAGHGSRGRTDVCFDGDRAVGAAVWDPPGFRLSGGRQLLAVPRFIAALGGRYRRGQLIEEMFAEYRPREPHWYLAFVGATLHGRGVGSTLLRAGIESVTGASYLESSNEANIPLYERFGFVVTAEVRLPDGGPSVWPMYRAAAGV</sequence>
<evidence type="ECO:0000259" key="1">
    <source>
        <dbReference type="PROSITE" id="PS51186"/>
    </source>
</evidence>
<dbReference type="RefSeq" id="WP_007237006.1">
    <property type="nucleotide sequence ID" value="NZ_BAFB01000025.1"/>
</dbReference>
<organism evidence="2 3">
    <name type="scientific">Gordonia otitidis (strain DSM 44809 / CCUG 52243 / JCM 12355 / NBRC 100426 / IFM 10032)</name>
    <dbReference type="NCBI Taxonomy" id="1108044"/>
    <lineage>
        <taxon>Bacteria</taxon>
        <taxon>Bacillati</taxon>
        <taxon>Actinomycetota</taxon>
        <taxon>Actinomycetes</taxon>
        <taxon>Mycobacteriales</taxon>
        <taxon>Gordoniaceae</taxon>
        <taxon>Gordonia</taxon>
    </lineage>
</organism>
<dbReference type="SUPFAM" id="SSF55729">
    <property type="entry name" value="Acyl-CoA N-acyltransferases (Nat)"/>
    <property type="match status" value="1"/>
</dbReference>
<comment type="caution">
    <text evidence="2">The sequence shown here is derived from an EMBL/GenBank/DDBJ whole genome shotgun (WGS) entry which is preliminary data.</text>
</comment>
<dbReference type="InterPro" id="IPR000182">
    <property type="entry name" value="GNAT_dom"/>
</dbReference>
<dbReference type="PANTHER" id="PTHR42791:SF1">
    <property type="entry name" value="N-ACETYLTRANSFERASE DOMAIN-CONTAINING PROTEIN"/>
    <property type="match status" value="1"/>
</dbReference>
<reference evidence="2" key="1">
    <citation type="submission" date="2012-02" db="EMBL/GenBank/DDBJ databases">
        <title>Whole genome shotgun sequence of Gordonia otitidis NBRC 100426.</title>
        <authorList>
            <person name="Yoshida I."/>
            <person name="Hosoyama A."/>
            <person name="Tsuchikane K."/>
            <person name="Katsumata H."/>
            <person name="Yamazaki S."/>
            <person name="Fujita N."/>
        </authorList>
    </citation>
    <scope>NUCLEOTIDE SEQUENCE [LARGE SCALE GENOMIC DNA]</scope>
    <source>
        <strain evidence="2">NBRC 100426</strain>
    </source>
</reference>
<dbReference type="STRING" id="1108044.GOOTI_025_00220"/>
<accession>H5TGY4</accession>
<dbReference type="PROSITE" id="PS51186">
    <property type="entry name" value="GNAT"/>
    <property type="match status" value="1"/>
</dbReference>
<dbReference type="Proteomes" id="UP000005038">
    <property type="component" value="Unassembled WGS sequence"/>
</dbReference>
<proteinExistence type="predicted"/>
<dbReference type="EMBL" id="BAFB01000025">
    <property type="protein sequence ID" value="GAB32742.1"/>
    <property type="molecule type" value="Genomic_DNA"/>
</dbReference>
<protein>
    <submittedName>
        <fullName evidence="2">Acetyltransferase</fullName>
    </submittedName>
</protein>
<dbReference type="GO" id="GO:0016747">
    <property type="term" value="F:acyltransferase activity, transferring groups other than amino-acyl groups"/>
    <property type="evidence" value="ECO:0007669"/>
    <property type="project" value="InterPro"/>
</dbReference>
<dbReference type="InterPro" id="IPR052523">
    <property type="entry name" value="Trichothecene_AcTrans"/>
</dbReference>
<name>H5TGY4_GORO1</name>
<dbReference type="PANTHER" id="PTHR42791">
    <property type="entry name" value="GNAT FAMILY ACETYLTRANSFERASE"/>
    <property type="match status" value="1"/>
</dbReference>
<keyword evidence="3" id="KW-1185">Reference proteome</keyword>
<gene>
    <name evidence="2" type="ORF">GOOTI_025_00220</name>
</gene>
<dbReference type="Pfam" id="PF00583">
    <property type="entry name" value="Acetyltransf_1"/>
    <property type="match status" value="1"/>
</dbReference>
<feature type="domain" description="N-acetyltransferase" evidence="1">
    <location>
        <begin position="2"/>
        <end position="191"/>
    </location>
</feature>
<dbReference type="AlphaFoldDB" id="H5TGY4"/>
<dbReference type="OrthoDB" id="7057833at2"/>
<dbReference type="InterPro" id="IPR016181">
    <property type="entry name" value="Acyl_CoA_acyltransferase"/>
</dbReference>
<dbReference type="Gene3D" id="3.40.630.30">
    <property type="match status" value="1"/>
</dbReference>
<evidence type="ECO:0000313" key="2">
    <source>
        <dbReference type="EMBL" id="GAB32742.1"/>
    </source>
</evidence>
<evidence type="ECO:0000313" key="3">
    <source>
        <dbReference type="Proteomes" id="UP000005038"/>
    </source>
</evidence>